<evidence type="ECO:0000313" key="2">
    <source>
        <dbReference type="Proteomes" id="UP000789525"/>
    </source>
</evidence>
<proteinExistence type="predicted"/>
<reference evidence="1" key="1">
    <citation type="submission" date="2021-06" db="EMBL/GenBank/DDBJ databases">
        <authorList>
            <person name="Kallberg Y."/>
            <person name="Tangrot J."/>
            <person name="Rosling A."/>
        </authorList>
    </citation>
    <scope>NUCLEOTIDE SEQUENCE</scope>
    <source>
        <strain evidence="1">CL356</strain>
    </source>
</reference>
<name>A0ACA9NK26_9GLOM</name>
<evidence type="ECO:0000313" key="1">
    <source>
        <dbReference type="EMBL" id="CAG8660181.1"/>
    </source>
</evidence>
<dbReference type="Proteomes" id="UP000789525">
    <property type="component" value="Unassembled WGS sequence"/>
</dbReference>
<accession>A0ACA9NK26</accession>
<feature type="non-terminal residue" evidence="1">
    <location>
        <position position="96"/>
    </location>
</feature>
<gene>
    <name evidence="1" type="ORF">ACOLOM_LOCUS8561</name>
</gene>
<comment type="caution">
    <text evidence="1">The sequence shown here is derived from an EMBL/GenBank/DDBJ whole genome shotgun (WGS) entry which is preliminary data.</text>
</comment>
<sequence>MQATSLPTTSSILAHYPNNNFLNIPSIVTSPSIPTPASDTFLYNIQEPLTSPIAQAISAPVTPTSSVAPGFSTQPPRRNNKGNQNGTTDSKTNGSK</sequence>
<keyword evidence="2" id="KW-1185">Reference proteome</keyword>
<organism evidence="1 2">
    <name type="scientific">Acaulospora colombiana</name>
    <dbReference type="NCBI Taxonomy" id="27376"/>
    <lineage>
        <taxon>Eukaryota</taxon>
        <taxon>Fungi</taxon>
        <taxon>Fungi incertae sedis</taxon>
        <taxon>Mucoromycota</taxon>
        <taxon>Glomeromycotina</taxon>
        <taxon>Glomeromycetes</taxon>
        <taxon>Diversisporales</taxon>
        <taxon>Acaulosporaceae</taxon>
        <taxon>Acaulospora</taxon>
    </lineage>
</organism>
<protein>
    <submittedName>
        <fullName evidence="1">11511_t:CDS:1</fullName>
    </submittedName>
</protein>
<dbReference type="EMBL" id="CAJVPT010022478">
    <property type="protein sequence ID" value="CAG8660181.1"/>
    <property type="molecule type" value="Genomic_DNA"/>
</dbReference>